<organism evidence="2 3">
    <name type="scientific">Saguinus oedipus</name>
    <name type="common">Cotton-top tamarin</name>
    <name type="synonym">Oedipomidas oedipus</name>
    <dbReference type="NCBI Taxonomy" id="9490"/>
    <lineage>
        <taxon>Eukaryota</taxon>
        <taxon>Metazoa</taxon>
        <taxon>Chordata</taxon>
        <taxon>Craniata</taxon>
        <taxon>Vertebrata</taxon>
        <taxon>Euteleostomi</taxon>
        <taxon>Mammalia</taxon>
        <taxon>Eutheria</taxon>
        <taxon>Euarchontoglires</taxon>
        <taxon>Primates</taxon>
        <taxon>Haplorrhini</taxon>
        <taxon>Platyrrhini</taxon>
        <taxon>Cebidae</taxon>
        <taxon>Callitrichinae</taxon>
        <taxon>Saguinus</taxon>
    </lineage>
</organism>
<gene>
    <name evidence="2" type="ORF">P7K49_028744</name>
</gene>
<evidence type="ECO:0000313" key="3">
    <source>
        <dbReference type="Proteomes" id="UP001266305"/>
    </source>
</evidence>
<feature type="compositionally biased region" description="Low complexity" evidence="1">
    <location>
        <begin position="34"/>
        <end position="45"/>
    </location>
</feature>
<keyword evidence="3" id="KW-1185">Reference proteome</keyword>
<proteinExistence type="predicted"/>
<sequence length="133" mass="13774">MSPPRRLISSGEAAPHSAAGVRSRRTPPTPPLRLPSLGAAAAPSGRSRRPCPEVRIALGPGRERLAAQTSELPRRSQLLALGPEDEPGSTRVLQTPAGRAAAGSEGAARKEQVRSGQRGYSRLRTDGAGGGEV</sequence>
<comment type="caution">
    <text evidence="2">The sequence shown here is derived from an EMBL/GenBank/DDBJ whole genome shotgun (WGS) entry which is preliminary data.</text>
</comment>
<feature type="region of interest" description="Disordered" evidence="1">
    <location>
        <begin position="1"/>
        <end position="133"/>
    </location>
</feature>
<evidence type="ECO:0000313" key="2">
    <source>
        <dbReference type="EMBL" id="KAK2092216.1"/>
    </source>
</evidence>
<name>A0ABQ9U595_SAGOE</name>
<protein>
    <submittedName>
        <fullName evidence="2">Uncharacterized protein</fullName>
    </submittedName>
</protein>
<reference evidence="2 3" key="1">
    <citation type="submission" date="2023-05" db="EMBL/GenBank/DDBJ databases">
        <title>B98-5 Cell Line De Novo Hybrid Assembly: An Optical Mapping Approach.</title>
        <authorList>
            <person name="Kananen K."/>
            <person name="Auerbach J.A."/>
            <person name="Kautto E."/>
            <person name="Blachly J.S."/>
        </authorList>
    </citation>
    <scope>NUCLEOTIDE SEQUENCE [LARGE SCALE GENOMIC DNA]</scope>
    <source>
        <strain evidence="2">B95-8</strain>
        <tissue evidence="2">Cell line</tissue>
    </source>
</reference>
<dbReference type="Proteomes" id="UP001266305">
    <property type="component" value="Unassembled WGS sequence"/>
</dbReference>
<accession>A0ABQ9U595</accession>
<evidence type="ECO:0000256" key="1">
    <source>
        <dbReference type="SAM" id="MobiDB-lite"/>
    </source>
</evidence>
<dbReference type="EMBL" id="JASSZA010000015">
    <property type="protein sequence ID" value="KAK2092216.1"/>
    <property type="molecule type" value="Genomic_DNA"/>
</dbReference>
<feature type="compositionally biased region" description="Low complexity" evidence="1">
    <location>
        <begin position="97"/>
        <end position="106"/>
    </location>
</feature>